<feature type="region of interest" description="Disordered" evidence="1">
    <location>
        <begin position="1"/>
        <end position="135"/>
    </location>
</feature>
<feature type="compositionally biased region" description="Low complexity" evidence="1">
    <location>
        <begin position="103"/>
        <end position="116"/>
    </location>
</feature>
<accession>A0A7R9B4Q9</accession>
<dbReference type="EMBL" id="OC005768">
    <property type="protein sequence ID" value="CAD7265626.1"/>
    <property type="molecule type" value="Genomic_DNA"/>
</dbReference>
<dbReference type="AlphaFoldDB" id="A0A7R9B4Q9"/>
<name>A0A7R9B4Q9_TIMSH</name>
<feature type="compositionally biased region" description="Basic and acidic residues" evidence="1">
    <location>
        <begin position="76"/>
        <end position="88"/>
    </location>
</feature>
<organism evidence="2">
    <name type="scientific">Timema shepardi</name>
    <name type="common">Walking stick</name>
    <dbReference type="NCBI Taxonomy" id="629360"/>
    <lineage>
        <taxon>Eukaryota</taxon>
        <taxon>Metazoa</taxon>
        <taxon>Ecdysozoa</taxon>
        <taxon>Arthropoda</taxon>
        <taxon>Hexapoda</taxon>
        <taxon>Insecta</taxon>
        <taxon>Pterygota</taxon>
        <taxon>Neoptera</taxon>
        <taxon>Polyneoptera</taxon>
        <taxon>Phasmatodea</taxon>
        <taxon>Timematodea</taxon>
        <taxon>Timematoidea</taxon>
        <taxon>Timematidae</taxon>
        <taxon>Timema</taxon>
    </lineage>
</organism>
<sequence length="149" mass="16019">MVKGELEEVNPHLRGGKVENHLVKTIPSSPDRDSNLDLPVLGSRAQHDKRDSDGEKSDQDLVVDVANEDPTSPHPNGEHPGDIRENGDKSGGLGSVKSERPPSRSGSSSSRSTPSLKSKDVRSRHLEAGDSRPLASRLLARSLACSRQC</sequence>
<feature type="compositionally biased region" description="Basic and acidic residues" evidence="1">
    <location>
        <begin position="45"/>
        <end position="59"/>
    </location>
</feature>
<evidence type="ECO:0000313" key="2">
    <source>
        <dbReference type="EMBL" id="CAD7265626.1"/>
    </source>
</evidence>
<feature type="compositionally biased region" description="Basic and acidic residues" evidence="1">
    <location>
        <begin position="1"/>
        <end position="22"/>
    </location>
</feature>
<protein>
    <submittedName>
        <fullName evidence="2">Uncharacterized protein</fullName>
    </submittedName>
</protein>
<evidence type="ECO:0000256" key="1">
    <source>
        <dbReference type="SAM" id="MobiDB-lite"/>
    </source>
</evidence>
<reference evidence="2" key="1">
    <citation type="submission" date="2020-11" db="EMBL/GenBank/DDBJ databases">
        <authorList>
            <person name="Tran Van P."/>
        </authorList>
    </citation>
    <scope>NUCLEOTIDE SEQUENCE</scope>
</reference>
<feature type="compositionally biased region" description="Basic and acidic residues" evidence="1">
    <location>
        <begin position="117"/>
        <end position="130"/>
    </location>
</feature>
<gene>
    <name evidence="2" type="ORF">TSIB3V08_LOCUS9657</name>
</gene>
<proteinExistence type="predicted"/>